<accession>A0A166ZA73</accession>
<organism evidence="1 2">
    <name type="scientific">Pseudoalteromonas luteoviolacea DSM 6061</name>
    <dbReference type="NCBI Taxonomy" id="1365250"/>
    <lineage>
        <taxon>Bacteria</taxon>
        <taxon>Pseudomonadati</taxon>
        <taxon>Pseudomonadota</taxon>
        <taxon>Gammaproteobacteria</taxon>
        <taxon>Alteromonadales</taxon>
        <taxon>Pseudoalteromonadaceae</taxon>
        <taxon>Pseudoalteromonas</taxon>
    </lineage>
</organism>
<proteinExistence type="predicted"/>
<reference evidence="1 2" key="1">
    <citation type="submission" date="2013-07" db="EMBL/GenBank/DDBJ databases">
        <title>Comparative Genomic and Metabolomic Analysis of Twelve Strains of Pseudoalteromonas luteoviolacea.</title>
        <authorList>
            <person name="Vynne N.G."/>
            <person name="Mansson M."/>
            <person name="Gram L."/>
        </authorList>
    </citation>
    <scope>NUCLEOTIDE SEQUENCE [LARGE SCALE GENOMIC DNA]</scope>
    <source>
        <strain evidence="1 2">DSM 6061</strain>
    </source>
</reference>
<dbReference type="PATRIC" id="fig|1365250.3.peg.632"/>
<evidence type="ECO:0000313" key="1">
    <source>
        <dbReference type="EMBL" id="KZN44101.1"/>
    </source>
</evidence>
<evidence type="ECO:0000313" key="2">
    <source>
        <dbReference type="Proteomes" id="UP000076643"/>
    </source>
</evidence>
<dbReference type="Proteomes" id="UP000076643">
    <property type="component" value="Unassembled WGS sequence"/>
</dbReference>
<sequence length="57" mass="6049">MKLSLDKKRMKNLTNNNHMLAHGQTPKVAGGCNSAPGQCFGGTAACCSEGTCRSRYC</sequence>
<dbReference type="EMBL" id="AUYB01000068">
    <property type="protein sequence ID" value="KZN44101.1"/>
    <property type="molecule type" value="Genomic_DNA"/>
</dbReference>
<name>A0A166ZA73_9GAMM</name>
<dbReference type="AlphaFoldDB" id="A0A166ZA73"/>
<gene>
    <name evidence="1" type="ORF">N475_08305</name>
</gene>
<comment type="caution">
    <text evidence="1">The sequence shown here is derived from an EMBL/GenBank/DDBJ whole genome shotgun (WGS) entry which is preliminary data.</text>
</comment>
<protein>
    <submittedName>
        <fullName evidence="1">Uncharacterized protein</fullName>
    </submittedName>
</protein>
<keyword evidence="2" id="KW-1185">Reference proteome</keyword>